<protein>
    <recommendedName>
        <fullName evidence="4">Secreted protein</fullName>
    </recommendedName>
</protein>
<gene>
    <name evidence="2" type="ORF">GCM10011584_33300</name>
</gene>
<organism evidence="2 3">
    <name type="scientific">Nocardioides phosphati</name>
    <dbReference type="NCBI Taxonomy" id="1867775"/>
    <lineage>
        <taxon>Bacteria</taxon>
        <taxon>Bacillati</taxon>
        <taxon>Actinomycetota</taxon>
        <taxon>Actinomycetes</taxon>
        <taxon>Propionibacteriales</taxon>
        <taxon>Nocardioidaceae</taxon>
        <taxon>Nocardioides</taxon>
    </lineage>
</organism>
<keyword evidence="1" id="KW-0732">Signal</keyword>
<keyword evidence="3" id="KW-1185">Reference proteome</keyword>
<dbReference type="Proteomes" id="UP000655410">
    <property type="component" value="Unassembled WGS sequence"/>
</dbReference>
<comment type="caution">
    <text evidence="2">The sequence shown here is derived from an EMBL/GenBank/DDBJ whole genome shotgun (WGS) entry which is preliminary data.</text>
</comment>
<evidence type="ECO:0000256" key="1">
    <source>
        <dbReference type="SAM" id="SignalP"/>
    </source>
</evidence>
<feature type="chain" id="PRO_5046455160" description="Secreted protein" evidence="1">
    <location>
        <begin position="28"/>
        <end position="156"/>
    </location>
</feature>
<sequence length="156" mass="16583">MILKLKLALFACLAALLVAQVSTSTTAASRPAPEDHGTTANLKLVSCGAYEAAGYATPGYWSKTWHGSCGHTTSVVKYPKIYVAWTVPPWSSGSICVKARGYRWSDGAAYWTSLGCGPSGGGYVHWGKVGHQVMSTTAVKGWSQMVPLGAPFYFTD</sequence>
<evidence type="ECO:0000313" key="3">
    <source>
        <dbReference type="Proteomes" id="UP000655410"/>
    </source>
</evidence>
<reference evidence="3" key="1">
    <citation type="journal article" date="2019" name="Int. J. Syst. Evol. Microbiol.">
        <title>The Global Catalogue of Microorganisms (GCM) 10K type strain sequencing project: providing services to taxonomists for standard genome sequencing and annotation.</title>
        <authorList>
            <consortium name="The Broad Institute Genomics Platform"/>
            <consortium name="The Broad Institute Genome Sequencing Center for Infectious Disease"/>
            <person name="Wu L."/>
            <person name="Ma J."/>
        </authorList>
    </citation>
    <scope>NUCLEOTIDE SEQUENCE [LARGE SCALE GENOMIC DNA]</scope>
    <source>
        <strain evidence="3">CGMCC 4.7371</strain>
    </source>
</reference>
<proteinExistence type="predicted"/>
<feature type="signal peptide" evidence="1">
    <location>
        <begin position="1"/>
        <end position="27"/>
    </location>
</feature>
<evidence type="ECO:0008006" key="4">
    <source>
        <dbReference type="Google" id="ProtNLM"/>
    </source>
</evidence>
<evidence type="ECO:0000313" key="2">
    <source>
        <dbReference type="EMBL" id="GGO93789.1"/>
    </source>
</evidence>
<accession>A0ABQ2NF71</accession>
<dbReference type="EMBL" id="BMNI01000014">
    <property type="protein sequence ID" value="GGO93789.1"/>
    <property type="molecule type" value="Genomic_DNA"/>
</dbReference>
<name>A0ABQ2NF71_9ACTN</name>
<dbReference type="RefSeq" id="WP_188785164.1">
    <property type="nucleotide sequence ID" value="NZ_BMNI01000014.1"/>
</dbReference>